<dbReference type="InterPro" id="IPR000943">
    <property type="entry name" value="RNA_pol_sigma70"/>
</dbReference>
<dbReference type="PRINTS" id="PR00046">
    <property type="entry name" value="SIGMA70FCT"/>
</dbReference>
<dbReference type="NCBIfam" id="TIGR02937">
    <property type="entry name" value="sigma70-ECF"/>
    <property type="match status" value="1"/>
</dbReference>
<dbReference type="EMBL" id="JTHE03000019">
    <property type="protein sequence ID" value="MCM1981742.1"/>
    <property type="molecule type" value="Genomic_DNA"/>
</dbReference>
<evidence type="ECO:0000256" key="2">
    <source>
        <dbReference type="ARBA" id="ARBA00023015"/>
    </source>
</evidence>
<dbReference type="InterPro" id="IPR013325">
    <property type="entry name" value="RNA_pol_sigma_r2"/>
</dbReference>
<dbReference type="PANTHER" id="PTHR30603">
    <property type="entry name" value="RNA POLYMERASE SIGMA FACTOR RPO"/>
    <property type="match status" value="1"/>
</dbReference>
<accession>A0ABD4SZK0</accession>
<keyword evidence="2" id="KW-0805">Transcription regulation</keyword>
<proteinExistence type="inferred from homology"/>
<keyword evidence="5" id="KW-0804">Transcription</keyword>
<dbReference type="SUPFAM" id="SSF88946">
    <property type="entry name" value="Sigma2 domain of RNA polymerase sigma factors"/>
    <property type="match status" value="1"/>
</dbReference>
<dbReference type="InterPro" id="IPR007624">
    <property type="entry name" value="RNA_pol_sigma70_r3"/>
</dbReference>
<dbReference type="Proteomes" id="UP000031561">
    <property type="component" value="Unassembled WGS sequence"/>
</dbReference>
<dbReference type="Gene3D" id="1.10.601.10">
    <property type="entry name" value="RNA Polymerase Primary Sigma Factor"/>
    <property type="match status" value="1"/>
</dbReference>
<evidence type="ECO:0000259" key="6">
    <source>
        <dbReference type="Pfam" id="PF00140"/>
    </source>
</evidence>
<keyword evidence="3" id="KW-0731">Sigma factor</keyword>
<keyword evidence="11" id="KW-1185">Reference proteome</keyword>
<dbReference type="InterPro" id="IPR013324">
    <property type="entry name" value="RNA_pol_sigma_r3/r4-like"/>
</dbReference>
<evidence type="ECO:0000256" key="1">
    <source>
        <dbReference type="ARBA" id="ARBA00007788"/>
    </source>
</evidence>
<dbReference type="Pfam" id="PF00140">
    <property type="entry name" value="Sigma70_r1_2"/>
    <property type="match status" value="1"/>
</dbReference>
<keyword evidence="4" id="KW-0238">DNA-binding</keyword>
<dbReference type="GO" id="GO:0003677">
    <property type="term" value="F:DNA binding"/>
    <property type="evidence" value="ECO:0007669"/>
    <property type="project" value="UniProtKB-KW"/>
</dbReference>
<evidence type="ECO:0000259" key="8">
    <source>
        <dbReference type="Pfam" id="PF04542"/>
    </source>
</evidence>
<name>A0ABD4SZK0_9CYAN</name>
<dbReference type="PIRSF" id="PIRSF000770">
    <property type="entry name" value="RNA_pol_sigma-SigE/K"/>
    <property type="match status" value="1"/>
</dbReference>
<dbReference type="InterPro" id="IPR014284">
    <property type="entry name" value="RNA_pol_sigma-70_dom"/>
</dbReference>
<evidence type="ECO:0000259" key="9">
    <source>
        <dbReference type="Pfam" id="PF04545"/>
    </source>
</evidence>
<dbReference type="AlphaFoldDB" id="A0ABD4SZK0"/>
<dbReference type="InterPro" id="IPR050239">
    <property type="entry name" value="Sigma-70_RNA_pol_init_factors"/>
</dbReference>
<evidence type="ECO:0000313" key="10">
    <source>
        <dbReference type="EMBL" id="MCM1981742.1"/>
    </source>
</evidence>
<gene>
    <name evidence="10" type="ORF">QQ91_0002700</name>
</gene>
<dbReference type="InterPro" id="IPR007630">
    <property type="entry name" value="RNA_pol_sigma70_r4"/>
</dbReference>
<dbReference type="CDD" id="cd06171">
    <property type="entry name" value="Sigma70_r4"/>
    <property type="match status" value="1"/>
</dbReference>
<reference evidence="10 11" key="1">
    <citation type="journal article" date="2015" name="Genome Announc.">
        <title>Draft Genome Sequence of Filamentous Marine Cyanobacterium Lyngbya confervoides Strain BDU141951.</title>
        <authorList>
            <person name="Chandrababunaidu M.M."/>
            <person name="Sen D."/>
            <person name="Tripathy S."/>
        </authorList>
    </citation>
    <scope>NUCLEOTIDE SEQUENCE [LARGE SCALE GENOMIC DNA]</scope>
    <source>
        <strain evidence="10 11">BDU141951</strain>
    </source>
</reference>
<evidence type="ECO:0000256" key="4">
    <source>
        <dbReference type="ARBA" id="ARBA00023125"/>
    </source>
</evidence>
<dbReference type="Pfam" id="PF04542">
    <property type="entry name" value="Sigma70_r2"/>
    <property type="match status" value="1"/>
</dbReference>
<evidence type="ECO:0000256" key="5">
    <source>
        <dbReference type="ARBA" id="ARBA00023163"/>
    </source>
</evidence>
<evidence type="ECO:0000256" key="3">
    <source>
        <dbReference type="ARBA" id="ARBA00023082"/>
    </source>
</evidence>
<feature type="domain" description="RNA polymerase sigma-70 region 3" evidence="7">
    <location>
        <begin position="134"/>
        <end position="206"/>
    </location>
</feature>
<dbReference type="SUPFAM" id="SSF88659">
    <property type="entry name" value="Sigma3 and sigma4 domains of RNA polymerase sigma factors"/>
    <property type="match status" value="2"/>
</dbReference>
<feature type="domain" description="RNA polymerase sigma-70 region 1.2" evidence="6">
    <location>
        <begin position="7"/>
        <end position="35"/>
    </location>
</feature>
<dbReference type="Pfam" id="PF04539">
    <property type="entry name" value="Sigma70_r3"/>
    <property type="match status" value="1"/>
</dbReference>
<feature type="domain" description="RNA polymerase sigma-70 region 4" evidence="9">
    <location>
        <begin position="224"/>
        <end position="276"/>
    </location>
</feature>
<comment type="caution">
    <text evidence="10">The sequence shown here is derived from an EMBL/GenBank/DDBJ whole genome shotgun (WGS) entry which is preliminary data.</text>
</comment>
<evidence type="ECO:0000259" key="7">
    <source>
        <dbReference type="Pfam" id="PF04539"/>
    </source>
</evidence>
<dbReference type="InterPro" id="IPR009042">
    <property type="entry name" value="RNA_pol_sigma70_r1_2"/>
</dbReference>
<evidence type="ECO:0000313" key="11">
    <source>
        <dbReference type="Proteomes" id="UP000031561"/>
    </source>
</evidence>
<protein>
    <submittedName>
        <fullName evidence="10">Sigma-70 family RNA polymerase sigma factor</fullName>
    </submittedName>
</protein>
<dbReference type="RefSeq" id="WP_236096045.1">
    <property type="nucleotide sequence ID" value="NZ_JTHE03000019.1"/>
</dbReference>
<dbReference type="Gene3D" id="1.10.10.10">
    <property type="entry name" value="Winged helix-like DNA-binding domain superfamily/Winged helix DNA-binding domain"/>
    <property type="match status" value="2"/>
</dbReference>
<organism evidence="10 11">
    <name type="scientific">Lyngbya confervoides BDU141951</name>
    <dbReference type="NCBI Taxonomy" id="1574623"/>
    <lineage>
        <taxon>Bacteria</taxon>
        <taxon>Bacillati</taxon>
        <taxon>Cyanobacteriota</taxon>
        <taxon>Cyanophyceae</taxon>
        <taxon>Oscillatoriophycideae</taxon>
        <taxon>Oscillatoriales</taxon>
        <taxon>Microcoleaceae</taxon>
        <taxon>Lyngbya</taxon>
    </lineage>
</organism>
<comment type="similarity">
    <text evidence="1">Belongs to the sigma-70 factor family.</text>
</comment>
<dbReference type="InterPro" id="IPR007627">
    <property type="entry name" value="RNA_pol_sigma70_r2"/>
</dbReference>
<dbReference type="PANTHER" id="PTHR30603:SF60">
    <property type="entry name" value="RNA POLYMERASE SIGMA FACTOR RPOD"/>
    <property type="match status" value="1"/>
</dbReference>
<dbReference type="InterPro" id="IPR036388">
    <property type="entry name" value="WH-like_DNA-bd_sf"/>
</dbReference>
<dbReference type="GO" id="GO:0016987">
    <property type="term" value="F:sigma factor activity"/>
    <property type="evidence" value="ECO:0007669"/>
    <property type="project" value="UniProtKB-KW"/>
</dbReference>
<dbReference type="Pfam" id="PF04545">
    <property type="entry name" value="Sigma70_r4"/>
    <property type="match status" value="1"/>
</dbReference>
<feature type="domain" description="RNA polymerase sigma-70 region 2" evidence="8">
    <location>
        <begin position="55"/>
        <end position="124"/>
    </location>
</feature>
<sequence>MQKNGMSQYLQAIGRVPLLTAEQEIELGRAVKAWQEHPDPSPTVEARGRRAKRKLMEANLRLVVHMAKKYRDRGLEFDDLIQEGSIGLDRAVEKFDFARGYKFSTYAHWWIRQAIARGIAERSRTVRLPVHVWEKVNKLKRSRREFWQAQGRNPSMAELAVASEMSPQELEMLMKQFAQTSCVSLDRRVSKDAETDLIHLIASDGPGTFEAIAQQGTQEFLGELLDQLPEREAVILRLRYGLEDGEPQSLQAVGDQLGLSRERIRQLEKKALAQLRRVQDVQQLKEVA</sequence>